<dbReference type="GO" id="GO:0008837">
    <property type="term" value="F:diaminopimelate epimerase activity"/>
    <property type="evidence" value="ECO:0007669"/>
    <property type="project" value="UniProtKB-UniRule"/>
</dbReference>
<dbReference type="Proteomes" id="UP000528945">
    <property type="component" value="Unassembled WGS sequence"/>
</dbReference>
<reference evidence="5 6" key="1">
    <citation type="submission" date="2020-08" db="EMBL/GenBank/DDBJ databases">
        <title>Genomic Encyclopedia of Type Strains, Phase IV (KMG-IV): sequencing the most valuable type-strain genomes for metagenomic binning, comparative biology and taxonomic classification.</title>
        <authorList>
            <person name="Goeker M."/>
        </authorList>
    </citation>
    <scope>NUCLEOTIDE SEQUENCE [LARGE SCALE GENOMIC DNA]</scope>
    <source>
        <strain evidence="5 6">DSM 15581</strain>
    </source>
</reference>
<dbReference type="AlphaFoldDB" id="A0AAW3TQX4"/>
<sequence>MRADDGTGAVRFDFVKCHGSGNDFPLIDARALSLSDADWAAVARALADRHGPVGGDGLLLLGQGAGDAAFSMRMFNSDGSEAETCLNGLRCVARAGFEALGIDAAEVSLKTSTAYVERDADVAPGVYTVRETAGPAGLDAAAWPLTGAGPRIVEAVVPPLESDRLFSAVSMPNPHLVTFVDAVDEAELIAVGERCEAAPAWLPNRANVSFVEVRGGDLFVRTFERGVGLTDSCGSAMAASSFAACLTGRLAYGAPITVFNKGGLVRAVVAEDAMVSLSGNATWEWRGSVDIDLMTEQAGNLRVEGHADAEIAAWAQLADAASR</sequence>
<keyword evidence="6" id="KW-1185">Reference proteome</keyword>
<dbReference type="RefSeq" id="WP_147035378.1">
    <property type="nucleotide sequence ID" value="NZ_JACIDB010000002.1"/>
</dbReference>
<gene>
    <name evidence="3" type="primary">dapF</name>
    <name evidence="5" type="ORF">GGR47_001582</name>
</gene>
<keyword evidence="2 3" id="KW-0413">Isomerase</keyword>
<dbReference type="NCBIfam" id="TIGR00652">
    <property type="entry name" value="DapF"/>
    <property type="match status" value="1"/>
</dbReference>
<comment type="subcellular location">
    <subcellularLocation>
        <location evidence="3">Cytoplasm</location>
    </subcellularLocation>
</comment>
<organism evidence="5 6">
    <name type="scientific">Sphingomonas aquatilis</name>
    <dbReference type="NCBI Taxonomy" id="93063"/>
    <lineage>
        <taxon>Bacteria</taxon>
        <taxon>Pseudomonadati</taxon>
        <taxon>Pseudomonadota</taxon>
        <taxon>Alphaproteobacteria</taxon>
        <taxon>Sphingomonadales</taxon>
        <taxon>Sphingomonadaceae</taxon>
        <taxon>Sphingomonas</taxon>
    </lineage>
</organism>
<keyword evidence="3" id="KW-0028">Amino-acid biosynthesis</keyword>
<feature type="active site" description="Proton donor" evidence="3">
    <location>
        <position position="85"/>
    </location>
</feature>
<evidence type="ECO:0000256" key="1">
    <source>
        <dbReference type="ARBA" id="ARBA00010219"/>
    </source>
</evidence>
<dbReference type="EC" id="5.1.1.7" evidence="3 4"/>
<dbReference type="GO" id="GO:0005829">
    <property type="term" value="C:cytosol"/>
    <property type="evidence" value="ECO:0007669"/>
    <property type="project" value="TreeGrafter"/>
</dbReference>
<dbReference type="EMBL" id="JACIDB010000002">
    <property type="protein sequence ID" value="MBB3875347.1"/>
    <property type="molecule type" value="Genomic_DNA"/>
</dbReference>
<comment type="catalytic activity">
    <reaction evidence="3">
        <text>(2S,6S)-2,6-diaminopimelate = meso-2,6-diaminopimelate</text>
        <dbReference type="Rhea" id="RHEA:15393"/>
        <dbReference type="ChEBI" id="CHEBI:57609"/>
        <dbReference type="ChEBI" id="CHEBI:57791"/>
        <dbReference type="EC" id="5.1.1.7"/>
    </reaction>
</comment>
<feature type="binding site" evidence="3">
    <location>
        <begin position="234"/>
        <end position="235"/>
    </location>
    <ligand>
        <name>substrate</name>
    </ligand>
</feature>
<dbReference type="Gene3D" id="3.10.310.10">
    <property type="entry name" value="Diaminopimelate Epimerase, Chain A, domain 1"/>
    <property type="match status" value="2"/>
</dbReference>
<comment type="similarity">
    <text evidence="1 3">Belongs to the diaminopimelate epimerase family.</text>
</comment>
<comment type="subunit">
    <text evidence="3">Homodimer.</text>
</comment>
<evidence type="ECO:0000313" key="5">
    <source>
        <dbReference type="EMBL" id="MBB3875347.1"/>
    </source>
</evidence>
<dbReference type="SUPFAM" id="SSF54506">
    <property type="entry name" value="Diaminopimelate epimerase-like"/>
    <property type="match status" value="2"/>
</dbReference>
<evidence type="ECO:0000256" key="2">
    <source>
        <dbReference type="ARBA" id="ARBA00023235"/>
    </source>
</evidence>
<feature type="binding site" evidence="3">
    <location>
        <position position="173"/>
    </location>
    <ligand>
        <name>substrate</name>
    </ligand>
</feature>
<dbReference type="PANTHER" id="PTHR31689:SF0">
    <property type="entry name" value="DIAMINOPIMELATE EPIMERASE"/>
    <property type="match status" value="1"/>
</dbReference>
<dbReference type="GO" id="GO:0009089">
    <property type="term" value="P:lysine biosynthetic process via diaminopimelate"/>
    <property type="evidence" value="ECO:0007669"/>
    <property type="project" value="UniProtKB-UniRule"/>
</dbReference>
<dbReference type="Pfam" id="PF01678">
    <property type="entry name" value="DAP_epimerase"/>
    <property type="match status" value="2"/>
</dbReference>
<dbReference type="HAMAP" id="MF_00197">
    <property type="entry name" value="DAP_epimerase"/>
    <property type="match status" value="1"/>
</dbReference>
<feature type="binding site" evidence="3">
    <location>
        <position position="22"/>
    </location>
    <ligand>
        <name>substrate</name>
    </ligand>
</feature>
<feature type="binding site" evidence="3">
    <location>
        <begin position="224"/>
        <end position="225"/>
    </location>
    <ligand>
        <name>substrate</name>
    </ligand>
</feature>
<keyword evidence="3" id="KW-0963">Cytoplasm</keyword>
<protein>
    <recommendedName>
        <fullName evidence="3 4">Diaminopimelate epimerase</fullName>
        <shortName evidence="3">DAP epimerase</shortName>
        <ecNumber evidence="3 4">5.1.1.7</ecNumber>
    </recommendedName>
    <alternativeName>
        <fullName evidence="3">PLP-independent amino acid racemase</fullName>
    </alternativeName>
</protein>
<feature type="site" description="Could be important to modulate the pK values of the two catalytic cysteine residues" evidence="3">
    <location>
        <position position="224"/>
    </location>
</feature>
<dbReference type="InterPro" id="IPR001653">
    <property type="entry name" value="DAP_epimerase_DapF"/>
</dbReference>
<proteinExistence type="inferred from homology"/>
<keyword evidence="3" id="KW-0457">Lysine biosynthesis</keyword>
<evidence type="ECO:0000313" key="6">
    <source>
        <dbReference type="Proteomes" id="UP000528945"/>
    </source>
</evidence>
<name>A0AAW3TQX4_9SPHN</name>
<feature type="site" description="Could be important to modulate the pK values of the two catalytic cysteine residues" evidence="3">
    <location>
        <position position="175"/>
    </location>
</feature>
<comment type="caution">
    <text evidence="3">Lacks conserved residue(s) required for the propagation of feature annotation.</text>
</comment>
<feature type="binding site" evidence="3">
    <location>
        <position position="207"/>
    </location>
    <ligand>
        <name>substrate</name>
    </ligand>
</feature>
<accession>A0AAW3TQX4</accession>
<comment type="function">
    <text evidence="3">Catalyzes the stereoinversion of LL-2,6-diaminopimelate (L,L-DAP) to meso-diaminopimelate (meso-DAP), a precursor of L-lysine and an essential component of the bacterial peptidoglycan.</text>
</comment>
<comment type="pathway">
    <text evidence="3">Amino-acid biosynthesis; L-lysine biosynthesis via DAP pathway; DL-2,6-diaminopimelate from LL-2,6-diaminopimelate: step 1/1.</text>
</comment>
<feature type="active site" description="Proton acceptor" evidence="3">
    <location>
        <position position="233"/>
    </location>
</feature>
<comment type="caution">
    <text evidence="5">The sequence shown here is derived from an EMBL/GenBank/DDBJ whole genome shotgun (WGS) entry which is preliminary data.</text>
</comment>
<evidence type="ECO:0000256" key="4">
    <source>
        <dbReference type="NCBIfam" id="TIGR00652"/>
    </source>
</evidence>
<feature type="binding site" evidence="3">
    <location>
        <position position="76"/>
    </location>
    <ligand>
        <name>substrate</name>
    </ligand>
</feature>
<evidence type="ECO:0000256" key="3">
    <source>
        <dbReference type="HAMAP-Rule" id="MF_00197"/>
    </source>
</evidence>
<dbReference type="PANTHER" id="PTHR31689">
    <property type="entry name" value="DIAMINOPIMELATE EPIMERASE, CHLOROPLASTIC"/>
    <property type="match status" value="1"/>
</dbReference>